<sequence length="61" mass="6909">MGRFFRRRRNQRRGYAGGQRRARDAREMELRDAGANDAGAQSHLLQKHIGGCAGRKARSEP</sequence>
<organism evidence="2">
    <name type="scientific">Myoviridae sp. ctKFg29</name>
    <dbReference type="NCBI Taxonomy" id="2827675"/>
    <lineage>
        <taxon>Viruses</taxon>
        <taxon>Duplodnaviria</taxon>
        <taxon>Heunggongvirae</taxon>
        <taxon>Uroviricota</taxon>
        <taxon>Caudoviricetes</taxon>
    </lineage>
</organism>
<evidence type="ECO:0000313" key="2">
    <source>
        <dbReference type="EMBL" id="DAF43485.1"/>
    </source>
</evidence>
<feature type="compositionally biased region" description="Basic residues" evidence="1">
    <location>
        <begin position="1"/>
        <end position="12"/>
    </location>
</feature>
<protein>
    <submittedName>
        <fullName evidence="2">Uncharacterized protein</fullName>
    </submittedName>
</protein>
<reference evidence="2" key="1">
    <citation type="journal article" date="2021" name="Proc. Natl. Acad. Sci. U.S.A.">
        <title>A Catalog of Tens of Thousands of Viruses from Human Metagenomes Reveals Hidden Associations with Chronic Diseases.</title>
        <authorList>
            <person name="Tisza M.J."/>
            <person name="Buck C.B."/>
        </authorList>
    </citation>
    <scope>NUCLEOTIDE SEQUENCE</scope>
    <source>
        <strain evidence="2">CtKFg29</strain>
    </source>
</reference>
<feature type="region of interest" description="Disordered" evidence="1">
    <location>
        <begin position="1"/>
        <end position="61"/>
    </location>
</feature>
<evidence type="ECO:0000256" key="1">
    <source>
        <dbReference type="SAM" id="MobiDB-lite"/>
    </source>
</evidence>
<feature type="compositionally biased region" description="Basic and acidic residues" evidence="1">
    <location>
        <begin position="21"/>
        <end position="34"/>
    </location>
</feature>
<name>A0A8S5RXK5_9CAUD</name>
<dbReference type="EMBL" id="BK032507">
    <property type="protein sequence ID" value="DAF43485.1"/>
    <property type="molecule type" value="Genomic_DNA"/>
</dbReference>
<accession>A0A8S5RXK5</accession>
<proteinExistence type="predicted"/>